<dbReference type="InterPro" id="IPR010380">
    <property type="entry name" value="DUF975"/>
</dbReference>
<dbReference type="AlphaFoldDB" id="A0A6L5YST5"/>
<keyword evidence="1" id="KW-0472">Membrane</keyword>
<dbReference type="PANTHER" id="PTHR40076:SF1">
    <property type="entry name" value="MEMBRANE PROTEIN"/>
    <property type="match status" value="1"/>
</dbReference>
<feature type="transmembrane region" description="Helical" evidence="1">
    <location>
        <begin position="55"/>
        <end position="76"/>
    </location>
</feature>
<sequence length="257" mass="28671">MNRSSKELKRLARENLTGHYSTPMGAFVCASAISLAIELPFSMLQNNTQTTLQTIVFGLAEFLIGLLSSVLIVGQFRVHLSMARKQPYELKQLFYGFKNHPDRIILCSLLVIIFTVLACIPAIAGTIFFLLKQGIPGVIVCAATMIISLILCILLQLMFQQIYFLLLDRQDLSAMGCIKESARLMKGHKGRLFYILLSFLGMDILVLLSLGIGSLWIMPYQSQTYTLFYLDITGQLPEVSASGSAPQQDQPTFNEYV</sequence>
<evidence type="ECO:0000313" key="3">
    <source>
        <dbReference type="Proteomes" id="UP000474024"/>
    </source>
</evidence>
<name>A0A6L5YST5_9FIRM</name>
<keyword evidence="1" id="KW-0812">Transmembrane</keyword>
<keyword evidence="1" id="KW-1133">Transmembrane helix</keyword>
<proteinExistence type="predicted"/>
<protein>
    <submittedName>
        <fullName evidence="2">DUF975 family protein</fullName>
    </submittedName>
</protein>
<evidence type="ECO:0000313" key="2">
    <source>
        <dbReference type="EMBL" id="MST74741.1"/>
    </source>
</evidence>
<organism evidence="2 3">
    <name type="scientific">Roseburia porci</name>
    <dbReference type="NCBI Taxonomy" id="2605790"/>
    <lineage>
        <taxon>Bacteria</taxon>
        <taxon>Bacillati</taxon>
        <taxon>Bacillota</taxon>
        <taxon>Clostridia</taxon>
        <taxon>Lachnospirales</taxon>
        <taxon>Lachnospiraceae</taxon>
        <taxon>Roseburia</taxon>
    </lineage>
</organism>
<dbReference type="RefSeq" id="WP_154429710.1">
    <property type="nucleotide sequence ID" value="NZ_VUNI01000009.1"/>
</dbReference>
<reference evidence="2 3" key="1">
    <citation type="submission" date="2019-08" db="EMBL/GenBank/DDBJ databases">
        <title>In-depth cultivation of the pig gut microbiome towards novel bacterial diversity and tailored functional studies.</title>
        <authorList>
            <person name="Wylensek D."/>
            <person name="Hitch T.C.A."/>
            <person name="Clavel T."/>
        </authorList>
    </citation>
    <scope>NUCLEOTIDE SEQUENCE [LARGE SCALE GENOMIC DNA]</scope>
    <source>
        <strain evidence="2 3">MUC/MUC-530-WT-4D</strain>
    </source>
</reference>
<dbReference type="Pfam" id="PF06161">
    <property type="entry name" value="DUF975"/>
    <property type="match status" value="1"/>
</dbReference>
<feature type="transmembrane region" description="Helical" evidence="1">
    <location>
        <begin position="20"/>
        <end position="43"/>
    </location>
</feature>
<comment type="caution">
    <text evidence="2">The sequence shown here is derived from an EMBL/GenBank/DDBJ whole genome shotgun (WGS) entry which is preliminary data.</text>
</comment>
<accession>A0A6L5YST5</accession>
<evidence type="ECO:0000256" key="1">
    <source>
        <dbReference type="SAM" id="Phobius"/>
    </source>
</evidence>
<feature type="transmembrane region" description="Helical" evidence="1">
    <location>
        <begin position="104"/>
        <end position="131"/>
    </location>
</feature>
<dbReference type="Proteomes" id="UP000474024">
    <property type="component" value="Unassembled WGS sequence"/>
</dbReference>
<keyword evidence="3" id="KW-1185">Reference proteome</keyword>
<feature type="transmembrane region" description="Helical" evidence="1">
    <location>
        <begin position="192"/>
        <end position="218"/>
    </location>
</feature>
<dbReference type="EMBL" id="VUNI01000009">
    <property type="protein sequence ID" value="MST74741.1"/>
    <property type="molecule type" value="Genomic_DNA"/>
</dbReference>
<feature type="transmembrane region" description="Helical" evidence="1">
    <location>
        <begin position="137"/>
        <end position="159"/>
    </location>
</feature>
<gene>
    <name evidence="2" type="ORF">FYJ75_06765</name>
</gene>
<dbReference type="PANTHER" id="PTHR40076">
    <property type="entry name" value="MEMBRANE PROTEIN-RELATED"/>
    <property type="match status" value="1"/>
</dbReference>